<evidence type="ECO:0000256" key="3">
    <source>
        <dbReference type="SAM" id="Phobius"/>
    </source>
</evidence>
<evidence type="ECO:0000256" key="1">
    <source>
        <dbReference type="ARBA" id="ARBA00009716"/>
    </source>
</evidence>
<dbReference type="Pfam" id="PF01645">
    <property type="entry name" value="Glu_synthase"/>
    <property type="match status" value="1"/>
</dbReference>
<dbReference type="InterPro" id="IPR013785">
    <property type="entry name" value="Aldolase_TIM"/>
</dbReference>
<dbReference type="AlphaFoldDB" id="A0A4U1CGI0"/>
<dbReference type="Proteomes" id="UP000307244">
    <property type="component" value="Unassembled WGS sequence"/>
</dbReference>
<protein>
    <submittedName>
        <fullName evidence="5">FMN-binding glutamate synthase family protein</fullName>
    </submittedName>
</protein>
<dbReference type="GO" id="GO:0015930">
    <property type="term" value="F:glutamate synthase activity"/>
    <property type="evidence" value="ECO:0007669"/>
    <property type="project" value="InterPro"/>
</dbReference>
<name>A0A4U1CGI0_9SPHI</name>
<dbReference type="PIRSF" id="PIRSF006429">
    <property type="entry name" value="GOGAT_lg_2"/>
    <property type="match status" value="1"/>
</dbReference>
<keyword evidence="6" id="KW-1185">Reference proteome</keyword>
<dbReference type="InterPro" id="IPR024188">
    <property type="entry name" value="GltB"/>
</dbReference>
<gene>
    <name evidence="5" type="ORF">FA047_13195</name>
</gene>
<sequence length="564" mass="61916">MFFSKLIDMRKAFIAIAAFLVALTIMLGLTYSPLWWIAIFTGPIVLLGIYDLYQPKHSIVRNYPVVGRLRYFMEDLRPKVYQYFVESDTNGKPFSRLSRSLIYQRAKMENDTIPFGTQLDVYENGYEWLSHSISAISHHELNENPRVLVGGPDCIKPYSASIYNISAMSFGSLSQNAILALNGGAKLGDFAHNTGEGGISDYHSSPGGDLIWQIGTGYFGCRNHEDGSFNPVAFAERSKSEQVKMIEIKLSQGAKPGHGGILPARKVTPEIARIRLVKEGYDVISPPAHSAFSTPIELMSFVKQLRELSGGKPIGIKLCIGRRSEFMAICKAMVETGIYVDFITVDGGEGGTGASPQEFSNAVGMPLREAVAFVYDVLSGFDLKKHIKIIASGKVASGFDLVKNIALGADLCNSARGMMFALGCIQALECNSNTCPTGVATQDPSLMKGLVVEDKRVRVFNFHRLTVASAVELLGAAGLRHPYQLTRAYINRRIAPNVMQSYLESFPYIPEGSLLNTPYPLRFELGMALSVSSSFIPTDYKVSLVDYAHANSYADDLDESKSKP</sequence>
<dbReference type="SUPFAM" id="SSF51395">
    <property type="entry name" value="FMN-linked oxidoreductases"/>
    <property type="match status" value="1"/>
</dbReference>
<dbReference type="OrthoDB" id="9758182at2"/>
<evidence type="ECO:0000313" key="5">
    <source>
        <dbReference type="EMBL" id="TKC06268.1"/>
    </source>
</evidence>
<dbReference type="GO" id="GO:0006537">
    <property type="term" value="P:glutamate biosynthetic process"/>
    <property type="evidence" value="ECO:0007669"/>
    <property type="project" value="InterPro"/>
</dbReference>
<proteinExistence type="inferred from homology"/>
<keyword evidence="3" id="KW-0472">Membrane</keyword>
<evidence type="ECO:0000313" key="6">
    <source>
        <dbReference type="Proteomes" id="UP000307244"/>
    </source>
</evidence>
<feature type="domain" description="Glutamate synthase" evidence="4">
    <location>
        <begin position="164"/>
        <end position="479"/>
    </location>
</feature>
<evidence type="ECO:0000259" key="4">
    <source>
        <dbReference type="Pfam" id="PF01645"/>
    </source>
</evidence>
<keyword evidence="3" id="KW-0812">Transmembrane</keyword>
<dbReference type="InterPro" id="IPR027283">
    <property type="entry name" value="YerD"/>
</dbReference>
<dbReference type="EMBL" id="SWBQ01000003">
    <property type="protein sequence ID" value="TKC06268.1"/>
    <property type="molecule type" value="Genomic_DNA"/>
</dbReference>
<dbReference type="PANTHER" id="PTHR43819">
    <property type="entry name" value="ARCHAEAL-TYPE GLUTAMATE SYNTHASE [NADPH]"/>
    <property type="match status" value="1"/>
</dbReference>
<evidence type="ECO:0000256" key="2">
    <source>
        <dbReference type="PIRNR" id="PIRNR006429"/>
    </source>
</evidence>
<organism evidence="5 6">
    <name type="scientific">Pedobacter frigoris</name>
    <dbReference type="NCBI Taxonomy" id="2571272"/>
    <lineage>
        <taxon>Bacteria</taxon>
        <taxon>Pseudomonadati</taxon>
        <taxon>Bacteroidota</taxon>
        <taxon>Sphingobacteriia</taxon>
        <taxon>Sphingobacteriales</taxon>
        <taxon>Sphingobacteriaceae</taxon>
        <taxon>Pedobacter</taxon>
    </lineage>
</organism>
<dbReference type="Gene3D" id="3.20.20.70">
    <property type="entry name" value="Aldolase class I"/>
    <property type="match status" value="1"/>
</dbReference>
<keyword evidence="3" id="KW-1133">Transmembrane helix</keyword>
<accession>A0A4U1CGI0</accession>
<comment type="similarity">
    <text evidence="1 2">Belongs to the glutamate synthase family.</text>
</comment>
<comment type="caution">
    <text evidence="5">The sequence shown here is derived from an EMBL/GenBank/DDBJ whole genome shotgun (WGS) entry which is preliminary data.</text>
</comment>
<dbReference type="PIRSF" id="PIRSF500060">
    <property type="entry name" value="UCP500060"/>
    <property type="match status" value="1"/>
</dbReference>
<dbReference type="PANTHER" id="PTHR43819:SF1">
    <property type="entry name" value="ARCHAEAL-TYPE GLUTAMATE SYNTHASE [NADPH]"/>
    <property type="match status" value="1"/>
</dbReference>
<dbReference type="InterPro" id="IPR002932">
    <property type="entry name" value="Glu_synthdom"/>
</dbReference>
<reference evidence="5 6" key="1">
    <citation type="submission" date="2019-04" db="EMBL/GenBank/DDBJ databases">
        <title>Pedobacter sp. RP-3-15 sp. nov., isolated from Arctic soil.</title>
        <authorList>
            <person name="Dahal R.H."/>
            <person name="Kim D.-U."/>
        </authorList>
    </citation>
    <scope>NUCLEOTIDE SEQUENCE [LARGE SCALE GENOMIC DNA]</scope>
    <source>
        <strain evidence="5 6">RP-3-15</strain>
    </source>
</reference>
<feature type="transmembrane region" description="Helical" evidence="3">
    <location>
        <begin position="12"/>
        <end position="29"/>
    </location>
</feature>
<dbReference type="CDD" id="cd02808">
    <property type="entry name" value="GltS_FMN"/>
    <property type="match status" value="1"/>
</dbReference>